<comment type="subcellular location">
    <subcellularLocation>
        <location evidence="1">Cell membrane</location>
        <topology evidence="1">Lipid-anchor</topology>
    </subcellularLocation>
</comment>
<dbReference type="PANTHER" id="PTHR30290">
    <property type="entry name" value="PERIPLASMIC BINDING COMPONENT OF ABC TRANSPORTER"/>
    <property type="match status" value="1"/>
</dbReference>
<proteinExistence type="predicted"/>
<evidence type="ECO:0000313" key="4">
    <source>
        <dbReference type="Proteomes" id="UP000704762"/>
    </source>
</evidence>
<dbReference type="SUPFAM" id="SSF53850">
    <property type="entry name" value="Periplasmic binding protein-like II"/>
    <property type="match status" value="1"/>
</dbReference>
<protein>
    <submittedName>
        <fullName evidence="3">Peptide/nickel transport system substrate-binding protein</fullName>
    </submittedName>
</protein>
<keyword evidence="4" id="KW-1185">Reference proteome</keyword>
<dbReference type="PANTHER" id="PTHR30290:SF62">
    <property type="entry name" value="OLIGOPEPTIDE ABC TRANSPORTER, PERIPLASMIC OLIGOPEPTIDE-BINDING PROTEIN"/>
    <property type="match status" value="1"/>
</dbReference>
<feature type="domain" description="Solute-binding protein family 5" evidence="2">
    <location>
        <begin position="113"/>
        <end position="526"/>
    </location>
</feature>
<dbReference type="InterPro" id="IPR023765">
    <property type="entry name" value="SBP_5_CS"/>
</dbReference>
<evidence type="ECO:0000313" key="3">
    <source>
        <dbReference type="EMBL" id="MBM7798970.1"/>
    </source>
</evidence>
<evidence type="ECO:0000256" key="1">
    <source>
        <dbReference type="ARBA" id="ARBA00004193"/>
    </source>
</evidence>
<dbReference type="InterPro" id="IPR039424">
    <property type="entry name" value="SBP_5"/>
</dbReference>
<dbReference type="CDD" id="cd08500">
    <property type="entry name" value="PBP2_NikA_DppA_OppA_like_4"/>
    <property type="match status" value="1"/>
</dbReference>
<evidence type="ECO:0000259" key="2">
    <source>
        <dbReference type="Pfam" id="PF00496"/>
    </source>
</evidence>
<dbReference type="PROSITE" id="PS51257">
    <property type="entry name" value="PROKAR_LIPOPROTEIN"/>
    <property type="match status" value="1"/>
</dbReference>
<dbReference type="Proteomes" id="UP000704762">
    <property type="component" value="Unassembled WGS sequence"/>
</dbReference>
<accession>A0ABS2RIZ2</accession>
<comment type="caution">
    <text evidence="3">The sequence shown here is derived from an EMBL/GenBank/DDBJ whole genome shotgun (WGS) entry which is preliminary data.</text>
</comment>
<dbReference type="EMBL" id="JAFBCF010000001">
    <property type="protein sequence ID" value="MBM7798970.1"/>
    <property type="molecule type" value="Genomic_DNA"/>
</dbReference>
<dbReference type="InterPro" id="IPR000914">
    <property type="entry name" value="SBP_5_dom"/>
</dbReference>
<gene>
    <name evidence="3" type="ORF">JOE57_001891</name>
</gene>
<sequence length="635" mass="72199">MPRRQFLALGGSLAGASLLGGCGLFSMDPKKESSGGAGKKGLQSPILDDRVKSGALPPVEQRLPTKPRVIQPLQQAGIYGGTLQTGDVSTDPSWMWMTVTHDHLVTWDPGYSKIIPNVAESFEIVDNGKEYVFTLREGMKWSDGEPFNADDLLFWYKEILLNKSLTPVVPSQLKVGDKPLTVEKLGEYQVKFSFPSPSALFLEQLAPHGPPFRLMPRHYLEKFHKNFNKSLPDDWAETFLQKMDELENVDLPVLSAWIPKNPHGDGGRQVWQRNPFYWKVDADGSQLPYIDEVVFTFLEEGPFLLRLANGDIDFYQRAEITVPKNQPVLSEGQKAGDYKLVKLKDPNHNTIGICFNLTHKDATKRRMYQNKDFRIGLSHAINRQEIINLVYLRQGEIWQTAPRPDVPFYDSDDFGKQYTEFNLDLAKQHLEKAGYGKLDERKRRLGADGKPLVITVLCQSRYPDMIDAMEFIKRTWSQVGVELRIDTVSSELVSTRMDANDYDCTLDKGEVGYLDLLGDPRWLFATGGSSYAPLWSRWYEGGTPNEEPPEAMKRQMAIYRQKVFASTDKDVQYAGIREIIEIARDEFWTMGISLPGQPFAVVSNRMHNVPGDDQMWLSFKAPYPAVTNMTQYYIQ</sequence>
<organism evidence="3 4">
    <name type="scientific">Microlunatus panaciterrae</name>
    <dbReference type="NCBI Taxonomy" id="400768"/>
    <lineage>
        <taxon>Bacteria</taxon>
        <taxon>Bacillati</taxon>
        <taxon>Actinomycetota</taxon>
        <taxon>Actinomycetes</taxon>
        <taxon>Propionibacteriales</taxon>
        <taxon>Propionibacteriaceae</taxon>
        <taxon>Microlunatus</taxon>
    </lineage>
</organism>
<dbReference type="Gene3D" id="3.10.105.10">
    <property type="entry name" value="Dipeptide-binding Protein, Domain 3"/>
    <property type="match status" value="1"/>
</dbReference>
<dbReference type="PROSITE" id="PS01040">
    <property type="entry name" value="SBP_BACTERIAL_5"/>
    <property type="match status" value="1"/>
</dbReference>
<dbReference type="Pfam" id="PF00496">
    <property type="entry name" value="SBP_bac_5"/>
    <property type="match status" value="1"/>
</dbReference>
<reference evidence="3 4" key="1">
    <citation type="submission" date="2021-01" db="EMBL/GenBank/DDBJ databases">
        <title>Sequencing the genomes of 1000 actinobacteria strains.</title>
        <authorList>
            <person name="Klenk H.-P."/>
        </authorList>
    </citation>
    <scope>NUCLEOTIDE SEQUENCE [LARGE SCALE GENOMIC DNA]</scope>
    <source>
        <strain evidence="3 4">DSM 18662</strain>
    </source>
</reference>
<name>A0ABS2RIZ2_9ACTN</name>
<dbReference type="Gene3D" id="3.40.190.10">
    <property type="entry name" value="Periplasmic binding protein-like II"/>
    <property type="match status" value="1"/>
</dbReference>
<dbReference type="RefSeq" id="WP_204917457.1">
    <property type="nucleotide sequence ID" value="NZ_BAAAQP010000002.1"/>
</dbReference>